<gene>
    <name evidence="1" type="ORF">BV22DRAFT_1032630</name>
</gene>
<dbReference type="Proteomes" id="UP000790709">
    <property type="component" value="Unassembled WGS sequence"/>
</dbReference>
<organism evidence="1 2">
    <name type="scientific">Leucogyrophana mollusca</name>
    <dbReference type="NCBI Taxonomy" id="85980"/>
    <lineage>
        <taxon>Eukaryota</taxon>
        <taxon>Fungi</taxon>
        <taxon>Dikarya</taxon>
        <taxon>Basidiomycota</taxon>
        <taxon>Agaricomycotina</taxon>
        <taxon>Agaricomycetes</taxon>
        <taxon>Agaricomycetidae</taxon>
        <taxon>Boletales</taxon>
        <taxon>Boletales incertae sedis</taxon>
        <taxon>Leucogyrophana</taxon>
    </lineage>
</organism>
<dbReference type="EMBL" id="MU266379">
    <property type="protein sequence ID" value="KAH7926635.1"/>
    <property type="molecule type" value="Genomic_DNA"/>
</dbReference>
<protein>
    <submittedName>
        <fullName evidence="1">Uncharacterized protein</fullName>
    </submittedName>
</protein>
<name>A0ACB8BLB6_9AGAM</name>
<accession>A0ACB8BLB6</accession>
<proteinExistence type="predicted"/>
<keyword evidence="2" id="KW-1185">Reference proteome</keyword>
<comment type="caution">
    <text evidence="1">The sequence shown here is derived from an EMBL/GenBank/DDBJ whole genome shotgun (WGS) entry which is preliminary data.</text>
</comment>
<sequence length="1006" mass="107107">MAQLLRPAPPPAPAQAPRISQLLPTVKCSSCCQPVPLSELGEHVCPPQPPPSLMSLQKPPMSPKSASSLLPARLQNLVSSRAGTPQQQPQVQRQLSAHDHAPARRPSQHDPFQRIPPSVNNNTLSSPRRNSPAPSLSAGPSARAPPPTGQPTSILISRGNPYRQDSRPPNMPEPERVATPVRNAAPPVVVRTRTPSNASGSGPKSPEGASLPNPFENSSPQPVVGRPRAASLRRDPARSSSQQQQLPPPTPTLPRTRTPSNATSSTSGPPRPSFERMRAPSAASSAPRPSLDAPRPSFDTRARPSFDTPRPSVDRTPSSPAPVARPLRQNSAIPFPSTASIPFPSSPAPAPPPVTRTPVPNSERDIDTKIGGEAGMAGVGRRGFAAAARAAMFAASLPHGHNGVGPAAGPDQSIVGMDGRRANAPKYLDINAAMGNVMRAAMTPPLSPNSGHSRSPVSPYPASPISPAGSSTPTNGQHPDLPLSNPYETSSKARDLPASPRNQKHLETNGSEFVRIASPSRTPSPVSNPFNRRLSGDSEALSVTPGLGPVRLPFFEKYKMQQPVADDKHGNGDESDEESVYTHNTEAGKGDATPMSPSTDSDVGLAYADESEDDTPVVMPLDIRKSSASLAKNKVKFPTLADKQPQSPASSSRTRTLRNDSASSARSESVSSSSYVGPSRARSASAATGSTTKSAGALERAMETLIEEGASVSILASGSVLASMSGPSSSRPGPGKPNRSNTVPGPVSPEYKPPKLPTRSHTSPSHPHVHSERTVAAGDSARVRNTSKGKERRDRVCARCEKKIEDGRWIRMDGGSVLCERCWKNMYLPKCRRCNLPIEKQAVSSSDGQLKGKYHRDCFNCHTCHKPFPDKEFYVFDGKPLCAYHYHEANDSLCAAPSCGQPIEGPCALTHAGRRFHPEHLLCEFEDGCGERLAEYWEVDGQMLCEKHAGVTGSRDGGSSRGDERPDTLSVDSPMARDEGRALKRMTRFIDLGAVEDDEASEVNIL</sequence>
<reference evidence="1" key="1">
    <citation type="journal article" date="2021" name="New Phytol.">
        <title>Evolutionary innovations through gain and loss of genes in the ectomycorrhizal Boletales.</title>
        <authorList>
            <person name="Wu G."/>
            <person name="Miyauchi S."/>
            <person name="Morin E."/>
            <person name="Kuo A."/>
            <person name="Drula E."/>
            <person name="Varga T."/>
            <person name="Kohler A."/>
            <person name="Feng B."/>
            <person name="Cao Y."/>
            <person name="Lipzen A."/>
            <person name="Daum C."/>
            <person name="Hundley H."/>
            <person name="Pangilinan J."/>
            <person name="Johnson J."/>
            <person name="Barry K."/>
            <person name="LaButti K."/>
            <person name="Ng V."/>
            <person name="Ahrendt S."/>
            <person name="Min B."/>
            <person name="Choi I.G."/>
            <person name="Park H."/>
            <person name="Plett J.M."/>
            <person name="Magnuson J."/>
            <person name="Spatafora J.W."/>
            <person name="Nagy L.G."/>
            <person name="Henrissat B."/>
            <person name="Grigoriev I.V."/>
            <person name="Yang Z.L."/>
            <person name="Xu J."/>
            <person name="Martin F.M."/>
        </authorList>
    </citation>
    <scope>NUCLEOTIDE SEQUENCE</scope>
    <source>
        <strain evidence="1">KUC20120723A-06</strain>
    </source>
</reference>
<evidence type="ECO:0000313" key="2">
    <source>
        <dbReference type="Proteomes" id="UP000790709"/>
    </source>
</evidence>
<evidence type="ECO:0000313" key="1">
    <source>
        <dbReference type="EMBL" id="KAH7926635.1"/>
    </source>
</evidence>